<sequence>LRLLAQTSQISLATSACKTAPAGLQVSIQHAQCCIARSVHSIPYQSTIVVAKHVVRCKTECSKELGSFYET</sequence>
<evidence type="ECO:0000313" key="1">
    <source>
        <dbReference type="EnsemblMetazoa" id="AMIN014119-PA"/>
    </source>
</evidence>
<reference evidence="1" key="2">
    <citation type="submission" date="2020-05" db="UniProtKB">
        <authorList>
            <consortium name="EnsemblMetazoa"/>
        </authorList>
    </citation>
    <scope>IDENTIFICATION</scope>
    <source>
        <strain evidence="1">MINIMUS1</strain>
    </source>
</reference>
<reference evidence="2" key="1">
    <citation type="submission" date="2013-03" db="EMBL/GenBank/DDBJ databases">
        <title>The Genome Sequence of Anopheles minimus MINIMUS1.</title>
        <authorList>
            <consortium name="The Broad Institute Genomics Platform"/>
            <person name="Neafsey D.E."/>
            <person name="Walton C."/>
            <person name="Walker B."/>
            <person name="Young S.K."/>
            <person name="Zeng Q."/>
            <person name="Gargeya S."/>
            <person name="Fitzgerald M."/>
            <person name="Haas B."/>
            <person name="Abouelleil A."/>
            <person name="Allen A.W."/>
            <person name="Alvarado L."/>
            <person name="Arachchi H.M."/>
            <person name="Berlin A.M."/>
            <person name="Chapman S.B."/>
            <person name="Gainer-Dewar J."/>
            <person name="Goldberg J."/>
            <person name="Griggs A."/>
            <person name="Gujja S."/>
            <person name="Hansen M."/>
            <person name="Howarth C."/>
            <person name="Imamovic A."/>
            <person name="Ireland A."/>
            <person name="Larimer J."/>
            <person name="McCowan C."/>
            <person name="Murphy C."/>
            <person name="Pearson M."/>
            <person name="Poon T.W."/>
            <person name="Priest M."/>
            <person name="Roberts A."/>
            <person name="Saif S."/>
            <person name="Shea T."/>
            <person name="Sisk P."/>
            <person name="Sykes S."/>
            <person name="Wortman J."/>
            <person name="Nusbaum C."/>
            <person name="Birren B."/>
        </authorList>
    </citation>
    <scope>NUCLEOTIDE SEQUENCE [LARGE SCALE GENOMIC DNA]</scope>
    <source>
        <strain evidence="2">MINIMUS1</strain>
    </source>
</reference>
<evidence type="ECO:0000313" key="2">
    <source>
        <dbReference type="Proteomes" id="UP000075920"/>
    </source>
</evidence>
<dbReference type="VEuPathDB" id="VectorBase:AMIN014119"/>
<keyword evidence="2" id="KW-1185">Reference proteome</keyword>
<organism evidence="1 2">
    <name type="scientific">Anopheles minimus</name>
    <dbReference type="NCBI Taxonomy" id="112268"/>
    <lineage>
        <taxon>Eukaryota</taxon>
        <taxon>Metazoa</taxon>
        <taxon>Ecdysozoa</taxon>
        <taxon>Arthropoda</taxon>
        <taxon>Hexapoda</taxon>
        <taxon>Insecta</taxon>
        <taxon>Pterygota</taxon>
        <taxon>Neoptera</taxon>
        <taxon>Endopterygota</taxon>
        <taxon>Diptera</taxon>
        <taxon>Nematocera</taxon>
        <taxon>Culicoidea</taxon>
        <taxon>Culicidae</taxon>
        <taxon>Anophelinae</taxon>
        <taxon>Anopheles</taxon>
    </lineage>
</organism>
<protein>
    <submittedName>
        <fullName evidence="1">Uncharacterized protein</fullName>
    </submittedName>
</protein>
<name>A0A182WN14_9DIPT</name>
<dbReference type="EnsemblMetazoa" id="AMIN014119-RA">
    <property type="protein sequence ID" value="AMIN014119-PA"/>
    <property type="gene ID" value="AMIN014119"/>
</dbReference>
<dbReference type="AlphaFoldDB" id="A0A182WN14"/>
<dbReference type="Proteomes" id="UP000075920">
    <property type="component" value="Unassembled WGS sequence"/>
</dbReference>
<proteinExistence type="predicted"/>
<accession>A0A182WN14</accession>